<dbReference type="Gene3D" id="3.10.20.30">
    <property type="match status" value="1"/>
</dbReference>
<dbReference type="GO" id="GO:0046872">
    <property type="term" value="F:metal ion binding"/>
    <property type="evidence" value="ECO:0007669"/>
    <property type="project" value="UniProtKB-KW"/>
</dbReference>
<dbReference type="NCBIfam" id="TIGR00231">
    <property type="entry name" value="small_GTP"/>
    <property type="match status" value="1"/>
</dbReference>
<dbReference type="PROSITE" id="PS51710">
    <property type="entry name" value="G_OBG"/>
    <property type="match status" value="1"/>
</dbReference>
<dbReference type="InterPro" id="IPR041706">
    <property type="entry name" value="YchF_N"/>
</dbReference>
<reference evidence="6 7" key="1">
    <citation type="journal article" date="2015" name="Nature">
        <title>rRNA introns, odd ribosomes, and small enigmatic genomes across a large radiation of phyla.</title>
        <authorList>
            <person name="Brown C.T."/>
            <person name="Hug L.A."/>
            <person name="Thomas B.C."/>
            <person name="Sharon I."/>
            <person name="Castelle C.J."/>
            <person name="Singh A."/>
            <person name="Wilkins M.J."/>
            <person name="Williams K.H."/>
            <person name="Banfield J.F."/>
        </authorList>
    </citation>
    <scope>NUCLEOTIDE SEQUENCE [LARGE SCALE GENOMIC DNA]</scope>
</reference>
<dbReference type="InterPro" id="IPR027417">
    <property type="entry name" value="P-loop_NTPase"/>
</dbReference>
<proteinExistence type="predicted"/>
<dbReference type="FunFam" id="1.10.150.300:FF:000001">
    <property type="entry name" value="Ribosome-binding ATPase YchF"/>
    <property type="match status" value="1"/>
</dbReference>
<keyword evidence="1" id="KW-0479">Metal-binding</keyword>
<evidence type="ECO:0000256" key="4">
    <source>
        <dbReference type="ARBA" id="ARBA00022842"/>
    </source>
</evidence>
<sequence>MAVVRSHSLSIGIVGLPNAGKSTLFNSLTKNAVPAENFPFTTIDKNVGVVTVPDKKLDRLEEFFKAQKKVPSAITFVDIAGLVKGASKGEGLGNQFLSHIREVDVVLYVLRAFKSENIVHVYNRVNPKEDLDIVQSELILKDIDTVEKKLGELKKNSRSGLTPELSLAIGVMERAMEWMGQGKMVVNMQMSEDEKVVMNELWLLSNKRGMYLLNVREGTDEKEREEWVKAFKETLPEEDRGFVIQGDVKMIGELSDMNDAEKNEFLSLLETKPVMMEDIILKAYERLNLITFYTGSEKEVNAWTIEGGATAKEAAGAIHTDLANRFITAEVVDVEKMLDAGGWVKAKEQGMVKNVGKDYKTQDGEYMIVYAN</sequence>
<dbReference type="InterPro" id="IPR005225">
    <property type="entry name" value="Small_GTP-bd"/>
</dbReference>
<dbReference type="Pfam" id="PF01926">
    <property type="entry name" value="MMR_HSR1"/>
    <property type="match status" value="1"/>
</dbReference>
<evidence type="ECO:0000313" key="7">
    <source>
        <dbReference type="Proteomes" id="UP000034799"/>
    </source>
</evidence>
<dbReference type="InterPro" id="IPR004396">
    <property type="entry name" value="ATPase_YchF/OLA1"/>
</dbReference>
<protein>
    <submittedName>
        <fullName evidence="6">GTP-binding protein YchF</fullName>
    </submittedName>
</protein>
<feature type="domain" description="OBG-type G" evidence="5">
    <location>
        <begin position="9"/>
        <end position="372"/>
    </location>
</feature>
<dbReference type="InterPro" id="IPR031167">
    <property type="entry name" value="G_OBG"/>
</dbReference>
<dbReference type="InterPro" id="IPR006073">
    <property type="entry name" value="GTP-bd"/>
</dbReference>
<dbReference type="GO" id="GO:0005525">
    <property type="term" value="F:GTP binding"/>
    <property type="evidence" value="ECO:0007669"/>
    <property type="project" value="InterPro"/>
</dbReference>
<evidence type="ECO:0000256" key="3">
    <source>
        <dbReference type="ARBA" id="ARBA00022840"/>
    </source>
</evidence>
<dbReference type="PANTHER" id="PTHR23305:SF18">
    <property type="entry name" value="OBG-TYPE G DOMAIN-CONTAINING PROTEIN"/>
    <property type="match status" value="1"/>
</dbReference>
<dbReference type="PIRSF" id="PIRSF006641">
    <property type="entry name" value="CHP00092"/>
    <property type="match status" value="1"/>
</dbReference>
<evidence type="ECO:0000256" key="2">
    <source>
        <dbReference type="ARBA" id="ARBA00022741"/>
    </source>
</evidence>
<dbReference type="SUPFAM" id="SSF52540">
    <property type="entry name" value="P-loop containing nucleoside triphosphate hydrolases"/>
    <property type="match status" value="1"/>
</dbReference>
<comment type="caution">
    <text evidence="6">The sequence shown here is derived from an EMBL/GenBank/DDBJ whole genome shotgun (WGS) entry which is preliminary data.</text>
</comment>
<dbReference type="STRING" id="1619100.UT34_C0001G0368"/>
<dbReference type="InterPro" id="IPR023192">
    <property type="entry name" value="TGS-like_dom_sf"/>
</dbReference>
<dbReference type="CDD" id="cd01900">
    <property type="entry name" value="YchF"/>
    <property type="match status" value="1"/>
</dbReference>
<dbReference type="Pfam" id="PF06071">
    <property type="entry name" value="YchF-GTPase_C"/>
    <property type="match status" value="1"/>
</dbReference>
<name>A0A0G0MT35_9BACT</name>
<dbReference type="Gene3D" id="1.10.150.300">
    <property type="entry name" value="TGS-like domain"/>
    <property type="match status" value="1"/>
</dbReference>
<dbReference type="InterPro" id="IPR013029">
    <property type="entry name" value="YchF_C"/>
</dbReference>
<dbReference type="PATRIC" id="fig|1619100.3.peg.373"/>
<dbReference type="AlphaFoldDB" id="A0A0G0MT35"/>
<dbReference type="PRINTS" id="PR00326">
    <property type="entry name" value="GTP1OBG"/>
</dbReference>
<accession>A0A0G0MT35</accession>
<dbReference type="Proteomes" id="UP000034799">
    <property type="component" value="Unassembled WGS sequence"/>
</dbReference>
<dbReference type="PANTHER" id="PTHR23305">
    <property type="entry name" value="OBG GTPASE FAMILY"/>
    <property type="match status" value="1"/>
</dbReference>
<dbReference type="EMBL" id="LBWK01000001">
    <property type="protein sequence ID" value="KKR06328.1"/>
    <property type="molecule type" value="Genomic_DNA"/>
</dbReference>
<evidence type="ECO:0000256" key="1">
    <source>
        <dbReference type="ARBA" id="ARBA00022723"/>
    </source>
</evidence>
<dbReference type="SUPFAM" id="SSF81271">
    <property type="entry name" value="TGS-like"/>
    <property type="match status" value="1"/>
</dbReference>
<dbReference type="NCBIfam" id="TIGR00092">
    <property type="entry name" value="redox-regulated ATPase YchF"/>
    <property type="match status" value="1"/>
</dbReference>
<dbReference type="GO" id="GO:0016887">
    <property type="term" value="F:ATP hydrolysis activity"/>
    <property type="evidence" value="ECO:0007669"/>
    <property type="project" value="InterPro"/>
</dbReference>
<dbReference type="GO" id="GO:0005737">
    <property type="term" value="C:cytoplasm"/>
    <property type="evidence" value="ECO:0007669"/>
    <property type="project" value="TreeGrafter"/>
</dbReference>
<keyword evidence="2" id="KW-0547">Nucleotide-binding</keyword>
<evidence type="ECO:0000313" key="6">
    <source>
        <dbReference type="EMBL" id="KKR06328.1"/>
    </source>
</evidence>
<organism evidence="6 7">
    <name type="scientific">candidate division WS6 bacterium GW2011_GWF2_39_15</name>
    <dbReference type="NCBI Taxonomy" id="1619100"/>
    <lineage>
        <taxon>Bacteria</taxon>
        <taxon>Candidatus Dojkabacteria</taxon>
    </lineage>
</organism>
<dbReference type="InterPro" id="IPR012675">
    <property type="entry name" value="Beta-grasp_dom_sf"/>
</dbReference>
<gene>
    <name evidence="6" type="ORF">UT34_C0001G0368</name>
</gene>
<keyword evidence="3" id="KW-0067">ATP-binding</keyword>
<dbReference type="Gene3D" id="3.40.50.300">
    <property type="entry name" value="P-loop containing nucleotide triphosphate hydrolases"/>
    <property type="match status" value="1"/>
</dbReference>
<keyword evidence="4" id="KW-0460">Magnesium</keyword>
<dbReference type="GO" id="GO:0005524">
    <property type="term" value="F:ATP binding"/>
    <property type="evidence" value="ECO:0007669"/>
    <property type="project" value="UniProtKB-KW"/>
</dbReference>
<dbReference type="InterPro" id="IPR012676">
    <property type="entry name" value="TGS-like"/>
</dbReference>
<evidence type="ECO:0000259" key="5">
    <source>
        <dbReference type="PROSITE" id="PS51710"/>
    </source>
</evidence>